<dbReference type="RefSeq" id="XP_062720334.1">
    <property type="nucleotide sequence ID" value="XM_062863117.1"/>
</dbReference>
<dbReference type="Proteomes" id="UP001273166">
    <property type="component" value="Unassembled WGS sequence"/>
</dbReference>
<sequence length="400" mass="43205">MATSVLYRSSLPDYTPRDVELDRLDSTTSPSPSILSAPPAYDDAAPSPGSFHPTVALQIETRGKSWCSLPLPLRPDPIPIFTLETDQRIPTFTSFRPNRGSGSCYLLPSSDPPASSSSGTLPVLSTTTYRFGPSRPPCVRLFSPHSYSGRPGGGIPRSVLDELLFPSSSSSSSSSNSNSDPDSDDQGLGHYGIQPWDSFTITSLGLLTRAVSFRTRLGTFQWRYASKREREREREALLSSSMQGNSNNNSNNNNNNNNNNNDLDVASLLVLERVVRVAHAHNDAAGGRGSTSSSSSRRRRSRDKEEEVRMAVAKFVRGAGTRTEGSSRSSAGNGGRLLMDLGLWDSEEERQASGAGGKEEREMAAVMVVTTCLVMLKREVDRRRAQQIAIMAGVLGGGGS</sequence>
<organism evidence="2 3">
    <name type="scientific">Chaetomium strumarium</name>
    <dbReference type="NCBI Taxonomy" id="1170767"/>
    <lineage>
        <taxon>Eukaryota</taxon>
        <taxon>Fungi</taxon>
        <taxon>Dikarya</taxon>
        <taxon>Ascomycota</taxon>
        <taxon>Pezizomycotina</taxon>
        <taxon>Sordariomycetes</taxon>
        <taxon>Sordariomycetidae</taxon>
        <taxon>Sordariales</taxon>
        <taxon>Chaetomiaceae</taxon>
        <taxon>Chaetomium</taxon>
    </lineage>
</organism>
<evidence type="ECO:0000313" key="3">
    <source>
        <dbReference type="Proteomes" id="UP001273166"/>
    </source>
</evidence>
<reference evidence="2" key="1">
    <citation type="journal article" date="2023" name="Mol. Phylogenet. Evol.">
        <title>Genome-scale phylogeny and comparative genomics of the fungal order Sordariales.</title>
        <authorList>
            <person name="Hensen N."/>
            <person name="Bonometti L."/>
            <person name="Westerberg I."/>
            <person name="Brannstrom I.O."/>
            <person name="Guillou S."/>
            <person name="Cros-Aarteil S."/>
            <person name="Calhoun S."/>
            <person name="Haridas S."/>
            <person name="Kuo A."/>
            <person name="Mondo S."/>
            <person name="Pangilinan J."/>
            <person name="Riley R."/>
            <person name="LaButti K."/>
            <person name="Andreopoulos B."/>
            <person name="Lipzen A."/>
            <person name="Chen C."/>
            <person name="Yan M."/>
            <person name="Daum C."/>
            <person name="Ng V."/>
            <person name="Clum A."/>
            <person name="Steindorff A."/>
            <person name="Ohm R.A."/>
            <person name="Martin F."/>
            <person name="Silar P."/>
            <person name="Natvig D.O."/>
            <person name="Lalanne C."/>
            <person name="Gautier V."/>
            <person name="Ament-Velasquez S.L."/>
            <person name="Kruys A."/>
            <person name="Hutchinson M.I."/>
            <person name="Powell A.J."/>
            <person name="Barry K."/>
            <person name="Miller A.N."/>
            <person name="Grigoriev I.V."/>
            <person name="Debuchy R."/>
            <person name="Gladieux P."/>
            <person name="Hiltunen Thoren M."/>
            <person name="Johannesson H."/>
        </authorList>
    </citation>
    <scope>NUCLEOTIDE SEQUENCE</scope>
    <source>
        <strain evidence="2">CBS 333.67</strain>
    </source>
</reference>
<accession>A0AAJ0GR12</accession>
<feature type="region of interest" description="Disordered" evidence="1">
    <location>
        <begin position="233"/>
        <end position="262"/>
    </location>
</feature>
<gene>
    <name evidence="2" type="ORF">B0T15DRAFT_245627</name>
</gene>
<dbReference type="GeneID" id="87881946"/>
<feature type="compositionally biased region" description="Low complexity" evidence="1">
    <location>
        <begin position="166"/>
        <end position="180"/>
    </location>
</feature>
<dbReference type="AlphaFoldDB" id="A0AAJ0GR12"/>
<feature type="region of interest" description="Disordered" evidence="1">
    <location>
        <begin position="166"/>
        <end position="191"/>
    </location>
</feature>
<name>A0AAJ0GR12_9PEZI</name>
<feature type="compositionally biased region" description="Basic and acidic residues" evidence="1">
    <location>
        <begin position="15"/>
        <end position="25"/>
    </location>
</feature>
<protein>
    <submittedName>
        <fullName evidence="2">Uncharacterized protein</fullName>
    </submittedName>
</protein>
<proteinExistence type="predicted"/>
<dbReference type="EMBL" id="JAUDZG010000005">
    <property type="protein sequence ID" value="KAK3304554.1"/>
    <property type="molecule type" value="Genomic_DNA"/>
</dbReference>
<evidence type="ECO:0000256" key="1">
    <source>
        <dbReference type="SAM" id="MobiDB-lite"/>
    </source>
</evidence>
<evidence type="ECO:0000313" key="2">
    <source>
        <dbReference type="EMBL" id="KAK3304554.1"/>
    </source>
</evidence>
<keyword evidence="3" id="KW-1185">Reference proteome</keyword>
<feature type="region of interest" description="Disordered" evidence="1">
    <location>
        <begin position="280"/>
        <end position="308"/>
    </location>
</feature>
<comment type="caution">
    <text evidence="2">The sequence shown here is derived from an EMBL/GenBank/DDBJ whole genome shotgun (WGS) entry which is preliminary data.</text>
</comment>
<feature type="region of interest" description="Disordered" evidence="1">
    <location>
        <begin position="15"/>
        <end position="52"/>
    </location>
</feature>
<reference evidence="2" key="2">
    <citation type="submission" date="2023-06" db="EMBL/GenBank/DDBJ databases">
        <authorList>
            <consortium name="Lawrence Berkeley National Laboratory"/>
            <person name="Mondo S.J."/>
            <person name="Hensen N."/>
            <person name="Bonometti L."/>
            <person name="Westerberg I."/>
            <person name="Brannstrom I.O."/>
            <person name="Guillou S."/>
            <person name="Cros-Aarteil S."/>
            <person name="Calhoun S."/>
            <person name="Haridas S."/>
            <person name="Kuo A."/>
            <person name="Pangilinan J."/>
            <person name="Riley R."/>
            <person name="Labutti K."/>
            <person name="Andreopoulos B."/>
            <person name="Lipzen A."/>
            <person name="Chen C."/>
            <person name="Yanf M."/>
            <person name="Daum C."/>
            <person name="Ng V."/>
            <person name="Clum A."/>
            <person name="Steindorff A."/>
            <person name="Ohm R."/>
            <person name="Martin F."/>
            <person name="Silar P."/>
            <person name="Natvig D."/>
            <person name="Lalanne C."/>
            <person name="Gautier V."/>
            <person name="Ament-Velasquez S.L."/>
            <person name="Kruys A."/>
            <person name="Hutchinson M.I."/>
            <person name="Powell A.J."/>
            <person name="Barry K."/>
            <person name="Miller A.N."/>
            <person name="Grigoriev I.V."/>
            <person name="Debuchy R."/>
            <person name="Gladieux P."/>
            <person name="Thoren M.H."/>
            <person name="Johannesson H."/>
        </authorList>
    </citation>
    <scope>NUCLEOTIDE SEQUENCE</scope>
    <source>
        <strain evidence="2">CBS 333.67</strain>
    </source>
</reference>
<feature type="compositionally biased region" description="Low complexity" evidence="1">
    <location>
        <begin position="26"/>
        <end position="48"/>
    </location>
</feature>
<feature type="compositionally biased region" description="Low complexity" evidence="1">
    <location>
        <begin position="245"/>
        <end position="261"/>
    </location>
</feature>